<dbReference type="GO" id="GO:0016567">
    <property type="term" value="P:protein ubiquitination"/>
    <property type="evidence" value="ECO:0007669"/>
    <property type="project" value="UniProtKB-ARBA"/>
</dbReference>
<keyword evidence="5 8" id="KW-0863">Zinc-finger</keyword>
<accession>A0A4V5NH72</accession>
<organism evidence="11 12">
    <name type="scientific">Friedmanniomyces simplex</name>
    <dbReference type="NCBI Taxonomy" id="329884"/>
    <lineage>
        <taxon>Eukaryota</taxon>
        <taxon>Fungi</taxon>
        <taxon>Dikarya</taxon>
        <taxon>Ascomycota</taxon>
        <taxon>Pezizomycotina</taxon>
        <taxon>Dothideomycetes</taxon>
        <taxon>Dothideomycetidae</taxon>
        <taxon>Mycosphaerellales</taxon>
        <taxon>Teratosphaeriaceae</taxon>
        <taxon>Friedmanniomyces</taxon>
    </lineage>
</organism>
<dbReference type="PANTHER" id="PTHR45931:SF3">
    <property type="entry name" value="RING ZINC FINGER-CONTAINING PROTEIN"/>
    <property type="match status" value="1"/>
</dbReference>
<evidence type="ECO:0000256" key="3">
    <source>
        <dbReference type="ARBA" id="ARBA00022679"/>
    </source>
</evidence>
<evidence type="ECO:0000313" key="12">
    <source>
        <dbReference type="Proteomes" id="UP000309340"/>
    </source>
</evidence>
<dbReference type="Proteomes" id="UP000309340">
    <property type="component" value="Unassembled WGS sequence"/>
</dbReference>
<reference evidence="11 12" key="1">
    <citation type="submission" date="2017-03" db="EMBL/GenBank/DDBJ databases">
        <title>Genomes of endolithic fungi from Antarctica.</title>
        <authorList>
            <person name="Coleine C."/>
            <person name="Masonjones S."/>
            <person name="Stajich J.E."/>
        </authorList>
    </citation>
    <scope>NUCLEOTIDE SEQUENCE [LARGE SCALE GENOMIC DNA]</scope>
    <source>
        <strain evidence="11 12">CCFEE 5184</strain>
    </source>
</reference>
<dbReference type="PANTHER" id="PTHR45931">
    <property type="entry name" value="SI:CH211-59O9.10"/>
    <property type="match status" value="1"/>
</dbReference>
<evidence type="ECO:0000256" key="4">
    <source>
        <dbReference type="ARBA" id="ARBA00022723"/>
    </source>
</evidence>
<dbReference type="InterPro" id="IPR051834">
    <property type="entry name" value="RING_finger_E3_ligase"/>
</dbReference>
<evidence type="ECO:0000256" key="9">
    <source>
        <dbReference type="SAM" id="MobiDB-lite"/>
    </source>
</evidence>
<keyword evidence="7" id="KW-0862">Zinc</keyword>
<dbReference type="OrthoDB" id="8062037at2759"/>
<dbReference type="PROSITE" id="PS50089">
    <property type="entry name" value="ZF_RING_2"/>
    <property type="match status" value="1"/>
</dbReference>
<dbReference type="GO" id="GO:0008270">
    <property type="term" value="F:zinc ion binding"/>
    <property type="evidence" value="ECO:0007669"/>
    <property type="project" value="UniProtKB-KW"/>
</dbReference>
<evidence type="ECO:0000256" key="5">
    <source>
        <dbReference type="ARBA" id="ARBA00022771"/>
    </source>
</evidence>
<feature type="domain" description="RING-type" evidence="10">
    <location>
        <begin position="358"/>
        <end position="399"/>
    </location>
</feature>
<dbReference type="STRING" id="329884.A0A4V5NH72"/>
<gene>
    <name evidence="11" type="ORF">B0A55_04699</name>
</gene>
<dbReference type="Pfam" id="PF13639">
    <property type="entry name" value="zf-RING_2"/>
    <property type="match status" value="1"/>
</dbReference>
<feature type="compositionally biased region" description="Low complexity" evidence="9">
    <location>
        <begin position="155"/>
        <end position="182"/>
    </location>
</feature>
<evidence type="ECO:0000256" key="2">
    <source>
        <dbReference type="ARBA" id="ARBA00012483"/>
    </source>
</evidence>
<keyword evidence="12" id="KW-1185">Reference proteome</keyword>
<dbReference type="InterPro" id="IPR013083">
    <property type="entry name" value="Znf_RING/FYVE/PHD"/>
</dbReference>
<dbReference type="GO" id="GO:0005634">
    <property type="term" value="C:nucleus"/>
    <property type="evidence" value="ECO:0007669"/>
    <property type="project" value="TreeGrafter"/>
</dbReference>
<dbReference type="GO" id="GO:0061630">
    <property type="term" value="F:ubiquitin protein ligase activity"/>
    <property type="evidence" value="ECO:0007669"/>
    <property type="project" value="UniProtKB-EC"/>
</dbReference>
<evidence type="ECO:0000259" key="10">
    <source>
        <dbReference type="PROSITE" id="PS50089"/>
    </source>
</evidence>
<feature type="region of interest" description="Disordered" evidence="9">
    <location>
        <begin position="54"/>
        <end position="105"/>
    </location>
</feature>
<comment type="catalytic activity">
    <reaction evidence="1">
        <text>S-ubiquitinyl-[E2 ubiquitin-conjugating enzyme]-L-cysteine + [acceptor protein]-L-lysine = [E2 ubiquitin-conjugating enzyme]-L-cysteine + N(6)-ubiquitinyl-[acceptor protein]-L-lysine.</text>
        <dbReference type="EC" id="2.3.2.27"/>
    </reaction>
</comment>
<dbReference type="FunFam" id="3.30.40.10:FF:000127">
    <property type="entry name" value="E3 ubiquitin-protein ligase RNF181"/>
    <property type="match status" value="1"/>
</dbReference>
<protein>
    <recommendedName>
        <fullName evidence="2">RING-type E3 ubiquitin transferase</fullName>
        <ecNumber evidence="2">2.3.2.27</ecNumber>
    </recommendedName>
</protein>
<evidence type="ECO:0000256" key="6">
    <source>
        <dbReference type="ARBA" id="ARBA00022786"/>
    </source>
</evidence>
<dbReference type="SUPFAM" id="SSF57850">
    <property type="entry name" value="RING/U-box"/>
    <property type="match status" value="1"/>
</dbReference>
<feature type="compositionally biased region" description="Basic and acidic residues" evidence="9">
    <location>
        <begin position="404"/>
        <end position="414"/>
    </location>
</feature>
<proteinExistence type="predicted"/>
<keyword evidence="4" id="KW-0479">Metal-binding</keyword>
<dbReference type="InterPro" id="IPR001841">
    <property type="entry name" value="Znf_RING"/>
</dbReference>
<feature type="region of interest" description="Disordered" evidence="9">
    <location>
        <begin position="401"/>
        <end position="519"/>
    </location>
</feature>
<evidence type="ECO:0000256" key="7">
    <source>
        <dbReference type="ARBA" id="ARBA00022833"/>
    </source>
</evidence>
<comment type="caution">
    <text evidence="11">The sequence shown here is derived from an EMBL/GenBank/DDBJ whole genome shotgun (WGS) entry which is preliminary data.</text>
</comment>
<evidence type="ECO:0000256" key="8">
    <source>
        <dbReference type="PROSITE-ProRule" id="PRU00175"/>
    </source>
</evidence>
<feature type="compositionally biased region" description="Polar residues" evidence="9">
    <location>
        <begin position="442"/>
        <end position="452"/>
    </location>
</feature>
<dbReference type="Gene3D" id="3.30.40.10">
    <property type="entry name" value="Zinc/RING finger domain, C3HC4 (zinc finger)"/>
    <property type="match status" value="1"/>
</dbReference>
<dbReference type="SMART" id="SM00184">
    <property type="entry name" value="RING"/>
    <property type="match status" value="1"/>
</dbReference>
<dbReference type="EC" id="2.3.2.27" evidence="2"/>
<name>A0A4V5NH72_9PEZI</name>
<keyword evidence="3" id="KW-0808">Transferase</keyword>
<feature type="compositionally biased region" description="Low complexity" evidence="9">
    <location>
        <begin position="493"/>
        <end position="512"/>
    </location>
</feature>
<evidence type="ECO:0000256" key="1">
    <source>
        <dbReference type="ARBA" id="ARBA00000900"/>
    </source>
</evidence>
<sequence>MDRSGQPPQQRDMVFCHQCENEWYRDEHGLTCPDCQSDFTEIIEANHDPREDDLHIPADAPDQQVAPHQHGEYYGGGGAPDPDEDDIDHIDWNQTGPGQFRGSVNRTISIDPRQPLQQQLQGQLQGLQGPQGQGGGLFNGLLGTINGMLGGLGEQQGRQPGQQAGQQAGQQQPGYGQGLRPQSPDVEQGRSASVPGRGGSTVRTYHGPNFHMSVMTSGNGNLFPRNANTPQAFQPQPDHMEQMMAQMLANVGVFPGGPGGMHGGGAGPGMRGFHEPPPVAPMGPFGNIFHMLGMPGMGNGQFGDAVFSQEALDRVMTQLMEQHQAGNAPGPASDAAIKSLPTRQIEITDLGDTGKAECTICMDEVDVGNTVTVLPCGHWFHTDCIKAWLSEHDTCPHCRQGIIPKDESSPDRPRQPSQAPLNDMHAPEYHGPRDMPGGFPTFSRQGSGSQEHPFTVPESPTMHRRSSSTPGRPGDSRQGSAAGGSGMFQRMRSAFSNDGNAASGSSGDNGHASKGREPS</sequence>
<feature type="compositionally biased region" description="Polar residues" evidence="9">
    <location>
        <begin position="92"/>
        <end position="105"/>
    </location>
</feature>
<feature type="region of interest" description="Disordered" evidence="9">
    <location>
        <begin position="149"/>
        <end position="200"/>
    </location>
</feature>
<dbReference type="AlphaFoldDB" id="A0A4V5NH72"/>
<evidence type="ECO:0000313" key="11">
    <source>
        <dbReference type="EMBL" id="TKA77779.1"/>
    </source>
</evidence>
<keyword evidence="6" id="KW-0833">Ubl conjugation pathway</keyword>
<dbReference type="EMBL" id="NAJQ01000129">
    <property type="protein sequence ID" value="TKA77779.1"/>
    <property type="molecule type" value="Genomic_DNA"/>
</dbReference>
<dbReference type="GO" id="GO:0006511">
    <property type="term" value="P:ubiquitin-dependent protein catabolic process"/>
    <property type="evidence" value="ECO:0007669"/>
    <property type="project" value="TreeGrafter"/>
</dbReference>